<dbReference type="InterPro" id="IPR013024">
    <property type="entry name" value="GGCT-like"/>
</dbReference>
<gene>
    <name evidence="3" type="ORF">FB547_112130</name>
</gene>
<evidence type="ECO:0000256" key="2">
    <source>
        <dbReference type="ARBA" id="ARBA00023239"/>
    </source>
</evidence>
<dbReference type="InterPro" id="IPR006840">
    <property type="entry name" value="ChaC"/>
</dbReference>
<dbReference type="AlphaFoldDB" id="A0A561BC68"/>
<dbReference type="GO" id="GO:0061928">
    <property type="term" value="F:glutathione specific gamma-glutamylcyclotransferase activity"/>
    <property type="evidence" value="ECO:0007669"/>
    <property type="project" value="UniProtKB-EC"/>
</dbReference>
<dbReference type="SUPFAM" id="SSF110857">
    <property type="entry name" value="Gamma-glutamyl cyclotransferase-like"/>
    <property type="match status" value="1"/>
</dbReference>
<sequence length="236" mass="26343">MRYPGPRENDRDGSKAAIEPVRVTREGLLDDAFMAQVYAQLPVGVRLRTAEELEASIEGVLSRHDGNAAVHVFGYGSLMWNPAVEHTGVHPAKVHGWHRSFCLRSIVGRGSQEHPGLMLALDRGGACQGLLLQIEPRKVREELRVLWRREMLTEVYQARWVTAHAEGRPVRAITFAVDRSHPRYTKALSLHEMARMINTGAGSLGSCREYFDATLQKLEALGIRDVGMERLRSAVG</sequence>
<dbReference type="Pfam" id="PF04752">
    <property type="entry name" value="ChaC"/>
    <property type="match status" value="1"/>
</dbReference>
<dbReference type="GO" id="GO:0006751">
    <property type="term" value="P:glutathione catabolic process"/>
    <property type="evidence" value="ECO:0007669"/>
    <property type="project" value="InterPro"/>
</dbReference>
<dbReference type="GO" id="GO:0005737">
    <property type="term" value="C:cytoplasm"/>
    <property type="evidence" value="ECO:0007669"/>
    <property type="project" value="TreeGrafter"/>
</dbReference>
<evidence type="ECO:0000256" key="1">
    <source>
        <dbReference type="ARBA" id="ARBA00012344"/>
    </source>
</evidence>
<dbReference type="RefSeq" id="WP_145746847.1">
    <property type="nucleotide sequence ID" value="NZ_VIVL01000012.1"/>
</dbReference>
<dbReference type="InterPro" id="IPR036568">
    <property type="entry name" value="GGCT-like_sf"/>
</dbReference>
<keyword evidence="2" id="KW-0456">Lyase</keyword>
<dbReference type="OrthoDB" id="9795692at2"/>
<name>A0A561BC68_9BURK</name>
<evidence type="ECO:0000313" key="3">
    <source>
        <dbReference type="EMBL" id="TWD76494.1"/>
    </source>
</evidence>
<dbReference type="EC" id="4.3.2.7" evidence="1"/>
<evidence type="ECO:0000313" key="4">
    <source>
        <dbReference type="Proteomes" id="UP000319722"/>
    </source>
</evidence>
<protein>
    <recommendedName>
        <fullName evidence="1">glutathione-specific gamma-glutamylcyclotransferase</fullName>
        <ecNumber evidence="1">4.3.2.7</ecNumber>
    </recommendedName>
</protein>
<organism evidence="3 4">
    <name type="scientific">Variovorax beijingensis</name>
    <dbReference type="NCBI Taxonomy" id="2496117"/>
    <lineage>
        <taxon>Bacteria</taxon>
        <taxon>Pseudomonadati</taxon>
        <taxon>Pseudomonadota</taxon>
        <taxon>Betaproteobacteria</taxon>
        <taxon>Burkholderiales</taxon>
        <taxon>Comamonadaceae</taxon>
        <taxon>Variovorax</taxon>
    </lineage>
</organism>
<accession>A0A561BC68</accession>
<comment type="caution">
    <text evidence="3">The sequence shown here is derived from an EMBL/GenBank/DDBJ whole genome shotgun (WGS) entry which is preliminary data.</text>
</comment>
<reference evidence="3 4" key="1">
    <citation type="submission" date="2019-06" db="EMBL/GenBank/DDBJ databases">
        <title>Sorghum-associated microbial communities from plants grown in Nebraska, USA.</title>
        <authorList>
            <person name="Schachtman D."/>
        </authorList>
    </citation>
    <scope>NUCLEOTIDE SEQUENCE [LARGE SCALE GENOMIC DNA]</scope>
    <source>
        <strain evidence="3 4">T529</strain>
    </source>
</reference>
<dbReference type="PANTHER" id="PTHR12192:SF2">
    <property type="entry name" value="GLUTATHIONE-SPECIFIC GAMMA-GLUTAMYLCYCLOTRANSFERASE 2"/>
    <property type="match status" value="1"/>
</dbReference>
<dbReference type="CDD" id="cd06661">
    <property type="entry name" value="GGCT_like"/>
    <property type="match status" value="1"/>
</dbReference>
<dbReference type="Proteomes" id="UP000319722">
    <property type="component" value="Unassembled WGS sequence"/>
</dbReference>
<dbReference type="EMBL" id="VIVL01000012">
    <property type="protein sequence ID" value="TWD76494.1"/>
    <property type="molecule type" value="Genomic_DNA"/>
</dbReference>
<dbReference type="Gene3D" id="3.10.490.10">
    <property type="entry name" value="Gamma-glutamyl cyclotransferase-like"/>
    <property type="match status" value="1"/>
</dbReference>
<proteinExistence type="predicted"/>
<dbReference type="PANTHER" id="PTHR12192">
    <property type="entry name" value="CATION TRANSPORT PROTEIN CHAC-RELATED"/>
    <property type="match status" value="1"/>
</dbReference>